<feature type="region of interest" description="Disordered" evidence="1">
    <location>
        <begin position="1"/>
        <end position="49"/>
    </location>
</feature>
<organism evidence="3 4">
    <name type="scientific">Symbiodinium pilosum</name>
    <name type="common">Dinoflagellate</name>
    <dbReference type="NCBI Taxonomy" id="2952"/>
    <lineage>
        <taxon>Eukaryota</taxon>
        <taxon>Sar</taxon>
        <taxon>Alveolata</taxon>
        <taxon>Dinophyceae</taxon>
        <taxon>Suessiales</taxon>
        <taxon>Symbiodiniaceae</taxon>
        <taxon>Symbiodinium</taxon>
    </lineage>
</organism>
<name>A0A812RFC6_SYMPI</name>
<sequence>SATSLDDMSGRSRADSPQRPPRHVPQRSAAPASPYVVNSPTTAPGDVTPLAPAHGDGVCCVCLEDLHSSGEPEPAGVPVPFPTCAAHHMHLGCLAQFRSQAAGASELLCPLCRHSRSTACNQEGWTSRHDEALRELCARHGVRIPARISGESTVRVAVTDYALRTFTAQDAPEPRPPPGVTLLCCHHVAALGRAGGVDFVRLPGREMRWAPVAIRHEAGIAAWQPSWVCMACAEAVSIDDLPIPAEAGSHCPGCGDVLAWEFDRATASGHLACPRGCSLCLCTTVQAWERNKHTSADPRDGESRGEWYGCGPPAQVRSPTNSWLYVPLLHAALGALTDGALAQWRADPRAAPWWEEARRALAASAPVPVAALTEALIAAAVHNHEALPQTALAEAATLPPSTLIHLGWVVRHLVGEDGYITAAGQAVCLETFGGAGFATALDRRSDIFRHARRLTEAASNEPHAQTGPAPQHAEDGTVADLPSGEAAVGVVAPTHGSLPPDRADVCYAQVADAPPAIPADGDSAHDVHAVDAGLALAAKRAASSRRQTRRGGRGRGRGRASREAQPTEDCPAPEDARPLAAQVDGRSQSTQAERRLIAAEAGFRRGLRQLDDISLHDEIRQRVLTLQAAPHKVRGTLRTALRTGLREALGTAGPAEVARGWKLFFLASRMLLRRDAGQSFIDARELERRCELFRRGEWLALLHQAPRAHPEPRGNTAEASESARAARAVRLVQLGELSAAARALTAAPLAPGTAETLAELRDPERRPPELQVPLSDAVLTHRPAVACTLPADGLLACLRGARRGSAAGPSGTTNEHLRLLLDDPDDGTLLHRAAERLANADVPEPVLAAIRVGRAVALQKPNGRVRALVVGDVFRRLVARTLAQHFAAAFQKACLPHQCGLSTRAGTEGLYKLLHTATTLDPRATVLSVDAVGAFDHVSRQAMLEGLQTRPALEPLLPFARQFYGSRSLYTWLDADGCEHDIAQGEGGEQGDPLMPALYSLAVHPALEASAAHLRDGEAVFAFLDDTYIVAPPERVAAVHATLQEALWSDKDGSRRSSACVLRVTLAAQLMLDEGLASKRGTED</sequence>
<evidence type="ECO:0000259" key="2">
    <source>
        <dbReference type="Pfam" id="PF00078"/>
    </source>
</evidence>
<feature type="region of interest" description="Disordered" evidence="1">
    <location>
        <begin position="456"/>
        <end position="479"/>
    </location>
</feature>
<gene>
    <name evidence="3" type="ORF">SPIL2461_LOCUS10704</name>
</gene>
<reference evidence="3" key="1">
    <citation type="submission" date="2021-02" db="EMBL/GenBank/DDBJ databases">
        <authorList>
            <person name="Dougan E. K."/>
            <person name="Rhodes N."/>
            <person name="Thang M."/>
            <person name="Chan C."/>
        </authorList>
    </citation>
    <scope>NUCLEOTIDE SEQUENCE</scope>
</reference>
<feature type="region of interest" description="Disordered" evidence="1">
    <location>
        <begin position="538"/>
        <end position="575"/>
    </location>
</feature>
<accession>A0A812RFC6</accession>
<evidence type="ECO:0000256" key="1">
    <source>
        <dbReference type="SAM" id="MobiDB-lite"/>
    </source>
</evidence>
<feature type="non-terminal residue" evidence="3">
    <location>
        <position position="1"/>
    </location>
</feature>
<dbReference type="EMBL" id="CAJNIZ010020283">
    <property type="protein sequence ID" value="CAE7438664.1"/>
    <property type="molecule type" value="Genomic_DNA"/>
</dbReference>
<evidence type="ECO:0000313" key="4">
    <source>
        <dbReference type="Proteomes" id="UP000649617"/>
    </source>
</evidence>
<dbReference type="AlphaFoldDB" id="A0A812RFC6"/>
<feature type="compositionally biased region" description="Basic residues" evidence="1">
    <location>
        <begin position="542"/>
        <end position="559"/>
    </location>
</feature>
<dbReference type="Pfam" id="PF00078">
    <property type="entry name" value="RVT_1"/>
    <property type="match status" value="1"/>
</dbReference>
<dbReference type="OrthoDB" id="7485566at2759"/>
<dbReference type="SUPFAM" id="SSF57850">
    <property type="entry name" value="RING/U-box"/>
    <property type="match status" value="1"/>
</dbReference>
<keyword evidence="4" id="KW-1185">Reference proteome</keyword>
<proteinExistence type="predicted"/>
<feature type="domain" description="Reverse transcriptase" evidence="2">
    <location>
        <begin position="859"/>
        <end position="1036"/>
    </location>
</feature>
<evidence type="ECO:0000313" key="3">
    <source>
        <dbReference type="EMBL" id="CAE7438664.1"/>
    </source>
</evidence>
<comment type="caution">
    <text evidence="3">The sequence shown here is derived from an EMBL/GenBank/DDBJ whole genome shotgun (WGS) entry which is preliminary data.</text>
</comment>
<dbReference type="InterPro" id="IPR000477">
    <property type="entry name" value="RT_dom"/>
</dbReference>
<dbReference type="Proteomes" id="UP000649617">
    <property type="component" value="Unassembled WGS sequence"/>
</dbReference>
<protein>
    <recommendedName>
        <fullName evidence="2">Reverse transcriptase domain-containing protein</fullName>
    </recommendedName>
</protein>